<dbReference type="Gene3D" id="2.130.10.10">
    <property type="entry name" value="YVTN repeat-like/Quinoprotein amine dehydrogenase"/>
    <property type="match status" value="1"/>
</dbReference>
<evidence type="ECO:0000313" key="2">
    <source>
        <dbReference type="RefSeq" id="XP_013178479.1"/>
    </source>
</evidence>
<dbReference type="GeneID" id="106125723"/>
<reference evidence="2" key="1">
    <citation type="submission" date="2025-08" db="UniProtKB">
        <authorList>
            <consortium name="RefSeq"/>
        </authorList>
    </citation>
    <scope>IDENTIFICATION</scope>
</reference>
<dbReference type="KEGG" id="pxu:106125723"/>
<organism evidence="2">
    <name type="scientific">Papilio xuthus</name>
    <name type="common">Asian swallowtail butterfly</name>
    <dbReference type="NCBI Taxonomy" id="66420"/>
    <lineage>
        <taxon>Eukaryota</taxon>
        <taxon>Metazoa</taxon>
        <taxon>Ecdysozoa</taxon>
        <taxon>Arthropoda</taxon>
        <taxon>Hexapoda</taxon>
        <taxon>Insecta</taxon>
        <taxon>Pterygota</taxon>
        <taxon>Neoptera</taxon>
        <taxon>Endopterygota</taxon>
        <taxon>Lepidoptera</taxon>
        <taxon>Glossata</taxon>
        <taxon>Ditrysia</taxon>
        <taxon>Papilionoidea</taxon>
        <taxon>Papilionidae</taxon>
        <taxon>Papilioninae</taxon>
        <taxon>Papilio</taxon>
    </lineage>
</organism>
<dbReference type="InterPro" id="IPR011044">
    <property type="entry name" value="Quino_amine_DH_bsu"/>
</dbReference>
<dbReference type="Proteomes" id="UP000694872">
    <property type="component" value="Unplaced"/>
</dbReference>
<dbReference type="RefSeq" id="XP_013178479.1">
    <property type="nucleotide sequence ID" value="XM_013323025.1"/>
</dbReference>
<proteinExistence type="predicted"/>
<feature type="chain" id="PRO_5042467966" evidence="1">
    <location>
        <begin position="16"/>
        <end position="280"/>
    </location>
</feature>
<protein>
    <submittedName>
        <fullName evidence="2">Uncharacterized protein LOC106125723</fullName>
    </submittedName>
</protein>
<gene>
    <name evidence="2" type="primary">LOC106125723</name>
</gene>
<dbReference type="AlphaFoldDB" id="A0AAJ6ZT08"/>
<evidence type="ECO:0000256" key="1">
    <source>
        <dbReference type="SAM" id="SignalP"/>
    </source>
</evidence>
<dbReference type="SUPFAM" id="SSF50969">
    <property type="entry name" value="YVTN repeat-like/Quinoprotein amine dehydrogenase"/>
    <property type="match status" value="1"/>
</dbReference>
<dbReference type="InterPro" id="IPR015943">
    <property type="entry name" value="WD40/YVTN_repeat-like_dom_sf"/>
</dbReference>
<feature type="signal peptide" evidence="1">
    <location>
        <begin position="1"/>
        <end position="15"/>
    </location>
</feature>
<keyword evidence="1" id="KW-0732">Signal</keyword>
<accession>A0AAJ6ZT08</accession>
<sequence length="280" mass="31590">MIPLLILTLISSVYADNCSYIFDDIHYTRTSILTIKGLPTNLAYNPNNNDIYFTLIDLESLHDDNVQTKMDQYVLRNGEPILIDNVRGQAAAIDVKNNKVYIASDDGIGILNASNKVQFSNLKDEDVVYLYKAVNKDELYVVTYPNNEVFVVDVNNNEKRRVEYIPCAFILSVDADDNIFYECDSKYVKVLLKDFQEPIEFVGIAKNSARALAIDESNRVILAANDGLYWLKPDTVVPKKLMKLEFVPSGIVLNDGVIYLATNGVIYKYTNDNCVPNIMG</sequence>
<name>A0AAJ6ZT08_PAPXU</name>